<dbReference type="NCBIfam" id="TIGR01167">
    <property type="entry name" value="LPXTG_anchor"/>
    <property type="match status" value="1"/>
</dbReference>
<comment type="similarity">
    <text evidence="2">Belongs to the serine-aspartate repeat-containing protein (SDr) family.</text>
</comment>
<evidence type="ECO:0000256" key="1">
    <source>
        <dbReference type="ARBA" id="ARBA00004168"/>
    </source>
</evidence>
<keyword evidence="8" id="KW-0472">Membrane</keyword>
<dbReference type="Pfam" id="PF17961">
    <property type="entry name" value="Big_8"/>
    <property type="match status" value="1"/>
</dbReference>
<reference evidence="13 14" key="1">
    <citation type="submission" date="2023-03" db="EMBL/GenBank/DDBJ databases">
        <authorList>
            <person name="Shen W."/>
            <person name="Cai J."/>
        </authorList>
    </citation>
    <scope>NUCLEOTIDE SEQUENCE [LARGE SCALE GENOMIC DNA]</scope>
    <source>
        <strain evidence="13 14">B516</strain>
    </source>
</reference>
<keyword evidence="6" id="KW-0572">Peptidoglycan-anchor</keyword>
<keyword evidence="8" id="KW-1133">Transmembrane helix</keyword>
<evidence type="ECO:0000259" key="11">
    <source>
        <dbReference type="Pfam" id="PF17802"/>
    </source>
</evidence>
<sequence length="2285" mass="251665">MKKQFSIYICLLVLLGSILCEPTIILAEAINATERTERTTETLESTEPVTGTIDTEKAPTDSSTAGAVQSATSQAEEEQATVPSESQATQASSTLNQNSIQPRAPDAETETEASATAENLSANLNERGVQLFDNVRITDLNDQPFTAENPPMYNDNIKIHFDWSLADTEEIRAGDYYTYQLPNYFAIHNTVSGELTRSGGQSIGRFTLALDGTLTVTFNEAAQTLSNRSGTIDLITELSVSTVTEEVTIPTGIYDEDGHEIIITLPIYEVDIIKTGNVTSSGSVVWEIIFNQTSRELHDVVITDKMPQGLAYSTSTGYLYDESTDEWIRTDGLYTYNSVNNTFTFNQTVNQPVRIVINSAVTDPTASSFKNTATINGSDFTEKTAEATVTYDEQSEYKRFKGYDPETKRASWEISVTLDKDQARVLDQTYSGTDPEKALHFFVPETLVITDKDGNPIPSEDWSFDGTYQLDKEGEIVRFGITFAKAGYYKIQYDTQLYESVLADTRIYNYASIRDNQNTSLTGSGTVTPTKTIGVVKTAGTKDYETKTVAWKIEANTNQQKVSDLIIEDRYQLISGANSSALALLADTLVVTASGVTDPLELNTDYTLELITETKTLADGSTKELETGFRIKLQGAYQTTSATITANFKTSFDVSQQIALGSSSSRFSNAAFVHYKDEAGNTFTEASESNTWMDTNWLKNALKYGLFIGEGEDVAKAITAVFGRNLGTIFDEQTASSDQVYWMGLFNTYKEKINKDATITDQLQEGQTLKDLALYTVTVTGYTTQVRALKEQLVLNEDYSYTYDPDTKKVTITLLKETSETLAVFLATEASEEVFTYKNTITLTDNDTTLTANGQVDKSAKTDWLMKNGSQNAENNRLLDWEIMINADSRKIHNAVVTDTINYNQHTFLRDADDNVIVDVYEAVLNNGTWEKGEKVTFTNEDNPKITSDVVAGTQSLVIAFEEMIDKPYFIVYQTQLDPGILNNERVANSVNLTGSEIEIHTVTKEVTIKSTDGSGTSSGTNGSLTIVKYDADGTKERGIDEEAVFQLSRKNAQNTYEVILSNLVVKNNQIMENGNAIERIDNLRYGDYMIQEITAPEGYERDATQYTFTISDEQVNYVFELANKREIKETTLALNVQKMLDGRELKDGEFTFHLVDEAGSVILTQTNDGNGQVTFDAITYNEPGEYHYTIREKAGNDPTITYTDKELKVTVTVTEEDSQLIAKAVYEGNQVFENDYTPKAGSVVLSAEKVLIGRDMKAEEFDFELVNEAGTVLQTKANDATGKIYFDALPYDKAGEYRYTIREKAGTDGTITYDAKELAVVVTVTDEDGQLAAVAEYEGNQVFENSYQPKAGSIVLSAEKVLTGRTLQANEFDFELVDEDGTVLQTKANDATGKIYFDALPYEETGEYHYTIREKAGTDGTITYDTKELAVVVTVTDEDGQLTAVAEYEGNQVFENDYTPKAGGVVLNVEKVLTGRTLAANEFAFELVGEAGNVLQTKTNDVNGQIYFDELTYGEVGEYRYTIREKAGADSTITYDTKEIGVVVKVTDEDGQLVAKATYDGNAIFENDYQPKAGSVVLSAEKVLIGRTLQADEFAFELVDEDGTVLQTKANDATGQIYFDALAYEKAGEYRYTIREQAGNDGTITYDAKELAVVVTVTDEAGQLTAVAEYEGNQVFENDYTPKAGGVVLNVEKVLTGRTLAANEFAFELVGEAGNVLQTKTNDVNGQIYFDELTYGEVGEYRYTIREKAGADSTITYDTKEIGVVVKVTDEDGQLVAKATYDGNAIFENDYTPKAGSVVLSAEKVLTGRTLQADEFIFELVDEEGNILQTKANDATGQIYFDALAYEKAGEYRYTIREQAGNDGTITYDAKELAVVVTVTDEDGQLTAVAEYEGNQVFENSYQPKAGSIVLSAEKVLTGRTLQANEFDFELVDEAGTVLQTKANDATGKIYFDALPYEETGEYHYTIREKAGTDGTITYDTKELAVVVTVTDEAGQLTAVAEYEGSQVFENSYQPQAGSVVLSAEKTLTGRTLQANEFDFELVDEEGNVLQTKANDATGKIYFDALAYDETGEYHYTIREKTGTDGTITYDTKELAVVVTVTDEAGQLTAVAEYEGSQVFENSYQPQAGSVVLSAKKVLTGRDLQANEFAFELVDEAGKVLQTQRNDANGTITFDALTYDDAGEHRYTIREKAGNDATIIYDETIYQVTVTVKDQAGKLVAEAEQTAEMVFNNRVKEGKTTKPGTGNLPKTNDTTTAGWVVLGLLLVVIAVGIYLDRKKRTPLS</sequence>
<feature type="compositionally biased region" description="Polar residues" evidence="7">
    <location>
        <begin position="60"/>
        <end position="74"/>
    </location>
</feature>
<dbReference type="PANTHER" id="PTHR36108:SF13">
    <property type="entry name" value="COLOSSIN-B-RELATED"/>
    <property type="match status" value="1"/>
</dbReference>
<feature type="domain" description="Streptococcal pilin isopeptide linkage" evidence="10">
    <location>
        <begin position="1690"/>
        <end position="1793"/>
    </location>
</feature>
<evidence type="ECO:0000256" key="4">
    <source>
        <dbReference type="ARBA" id="ARBA00022525"/>
    </source>
</evidence>
<comment type="subcellular location">
    <subcellularLocation>
        <location evidence="1">Secreted</location>
        <location evidence="1">Cell wall</location>
        <topology evidence="1">Peptidoglycan-anchor</topology>
    </subcellularLocation>
</comment>
<keyword evidence="8" id="KW-0812">Transmembrane</keyword>
<keyword evidence="5" id="KW-0732">Signal</keyword>
<evidence type="ECO:0000259" key="10">
    <source>
        <dbReference type="Pfam" id="PF12892"/>
    </source>
</evidence>
<proteinExistence type="inferred from homology"/>
<evidence type="ECO:0000256" key="7">
    <source>
        <dbReference type="SAM" id="MobiDB-lite"/>
    </source>
</evidence>
<dbReference type="EMBL" id="JARQDZ010000011">
    <property type="protein sequence ID" value="MDT2983950.1"/>
    <property type="molecule type" value="Genomic_DNA"/>
</dbReference>
<feature type="domain" description="Streptococcal pilin isopeptide linkage" evidence="10">
    <location>
        <begin position="1358"/>
        <end position="1460"/>
    </location>
</feature>
<dbReference type="Pfam" id="PF12892">
    <property type="entry name" value="FctA"/>
    <property type="match status" value="10"/>
</dbReference>
<dbReference type="InterPro" id="IPR038174">
    <property type="entry name" value="Strep_pil_link_sf"/>
</dbReference>
<organism evidence="13 14">
    <name type="scientific">Enterococcus casseliflavus</name>
    <name type="common">Enterococcus flavescens</name>
    <dbReference type="NCBI Taxonomy" id="37734"/>
    <lineage>
        <taxon>Bacteria</taxon>
        <taxon>Bacillati</taxon>
        <taxon>Bacillota</taxon>
        <taxon>Bacilli</taxon>
        <taxon>Lactobacillales</taxon>
        <taxon>Enterococcaceae</taxon>
        <taxon>Enterococcus</taxon>
    </lineage>
</organism>
<dbReference type="InterPro" id="IPR011252">
    <property type="entry name" value="Fibrogen-bd_dom1"/>
</dbReference>
<dbReference type="InterPro" id="IPR022464">
    <property type="entry name" value="Strep_pil_isopept_link"/>
</dbReference>
<evidence type="ECO:0000256" key="2">
    <source>
        <dbReference type="ARBA" id="ARBA00007257"/>
    </source>
</evidence>
<feature type="domain" description="SpaA-like prealbumin fold" evidence="11">
    <location>
        <begin position="1023"/>
        <end position="1124"/>
    </location>
</feature>
<feature type="compositionally biased region" description="Polar residues" evidence="7">
    <location>
        <begin position="81"/>
        <end position="101"/>
    </location>
</feature>
<dbReference type="InterPro" id="IPR008456">
    <property type="entry name" value="Collagen-bd_dom"/>
</dbReference>
<feature type="domain" description="SDR-like Ig" evidence="12">
    <location>
        <begin position="153"/>
        <end position="245"/>
    </location>
</feature>
<dbReference type="NCBIfam" id="TIGR03786">
    <property type="entry name" value="strep_pil_rpt"/>
    <property type="match status" value="10"/>
</dbReference>
<name>A0ABD5FNV5_ENTCA</name>
<feature type="domain" description="Streptococcal pilin isopeptide linkage" evidence="10">
    <location>
        <begin position="2135"/>
        <end position="2236"/>
    </location>
</feature>
<feature type="domain" description="Streptococcal pilin isopeptide linkage" evidence="10">
    <location>
        <begin position="1135"/>
        <end position="1238"/>
    </location>
</feature>
<feature type="domain" description="Streptococcal pilin isopeptide linkage" evidence="10">
    <location>
        <begin position="1580"/>
        <end position="1682"/>
    </location>
</feature>
<evidence type="ECO:0000313" key="14">
    <source>
        <dbReference type="Proteomes" id="UP001253851"/>
    </source>
</evidence>
<dbReference type="Gene3D" id="2.60.40.1280">
    <property type="match status" value="1"/>
</dbReference>
<dbReference type="PANTHER" id="PTHR36108">
    <property type="entry name" value="COLOSSIN-B-RELATED"/>
    <property type="match status" value="1"/>
</dbReference>
<feature type="domain" description="Streptococcal pilin isopeptide linkage" evidence="10">
    <location>
        <begin position="2024"/>
        <end position="2126"/>
    </location>
</feature>
<dbReference type="Gene3D" id="2.60.40.10">
    <property type="entry name" value="Immunoglobulins"/>
    <property type="match status" value="1"/>
</dbReference>
<evidence type="ECO:0000259" key="12">
    <source>
        <dbReference type="Pfam" id="PF17961"/>
    </source>
</evidence>
<feature type="domain" description="Collagen binding" evidence="9">
    <location>
        <begin position="865"/>
        <end position="999"/>
    </location>
</feature>
<dbReference type="InterPro" id="IPR013783">
    <property type="entry name" value="Ig-like_fold"/>
</dbReference>
<feature type="region of interest" description="Disordered" evidence="7">
    <location>
        <begin position="34"/>
        <end position="115"/>
    </location>
</feature>
<evidence type="ECO:0000256" key="6">
    <source>
        <dbReference type="ARBA" id="ARBA00023088"/>
    </source>
</evidence>
<feature type="domain" description="Streptococcal pilin isopeptide linkage" evidence="10">
    <location>
        <begin position="1802"/>
        <end position="1904"/>
    </location>
</feature>
<feature type="transmembrane region" description="Helical" evidence="8">
    <location>
        <begin position="2258"/>
        <end position="2276"/>
    </location>
</feature>
<dbReference type="InterPro" id="IPR041171">
    <property type="entry name" value="SDR_Ig"/>
</dbReference>
<keyword evidence="3" id="KW-0134">Cell wall</keyword>
<dbReference type="Gene3D" id="2.60.40.3050">
    <property type="match status" value="10"/>
</dbReference>
<evidence type="ECO:0000256" key="5">
    <source>
        <dbReference type="ARBA" id="ARBA00022729"/>
    </source>
</evidence>
<accession>A0ABD5FNV5</accession>
<feature type="domain" description="Streptococcal pilin isopeptide linkage" evidence="10">
    <location>
        <begin position="1913"/>
        <end position="2015"/>
    </location>
</feature>
<evidence type="ECO:0000256" key="8">
    <source>
        <dbReference type="SAM" id="Phobius"/>
    </source>
</evidence>
<protein>
    <submittedName>
        <fullName evidence="13">FctA domain-containing protein</fullName>
    </submittedName>
</protein>
<evidence type="ECO:0000313" key="13">
    <source>
        <dbReference type="EMBL" id="MDT2983950.1"/>
    </source>
</evidence>
<gene>
    <name evidence="13" type="ORF">P7I34_14855</name>
</gene>
<comment type="caution">
    <text evidence="13">The sequence shown here is derived from an EMBL/GenBank/DDBJ whole genome shotgun (WGS) entry which is preliminary data.</text>
</comment>
<dbReference type="Pfam" id="PF05737">
    <property type="entry name" value="Collagen_bind"/>
    <property type="match status" value="1"/>
</dbReference>
<evidence type="ECO:0000256" key="3">
    <source>
        <dbReference type="ARBA" id="ARBA00022512"/>
    </source>
</evidence>
<feature type="domain" description="Streptococcal pilin isopeptide linkage" evidence="10">
    <location>
        <begin position="1468"/>
        <end position="1571"/>
    </location>
</feature>
<evidence type="ECO:0000259" key="9">
    <source>
        <dbReference type="Pfam" id="PF05737"/>
    </source>
</evidence>
<dbReference type="RefSeq" id="WP_311957714.1">
    <property type="nucleotide sequence ID" value="NZ_JARQDZ010000011.1"/>
</dbReference>
<feature type="domain" description="Streptococcal pilin isopeptide linkage" evidence="10">
    <location>
        <begin position="1247"/>
        <end position="1349"/>
    </location>
</feature>
<dbReference type="Proteomes" id="UP001253851">
    <property type="component" value="Unassembled WGS sequence"/>
</dbReference>
<dbReference type="Gene3D" id="2.60.40.740">
    <property type="match status" value="4"/>
</dbReference>
<dbReference type="SUPFAM" id="SSF49401">
    <property type="entry name" value="Bacterial adhesins"/>
    <property type="match status" value="5"/>
</dbReference>
<dbReference type="Pfam" id="PF17802">
    <property type="entry name" value="SpaA"/>
    <property type="match status" value="1"/>
</dbReference>
<keyword evidence="4" id="KW-0964">Secreted</keyword>
<dbReference type="InterPro" id="IPR008966">
    <property type="entry name" value="Adhesion_dom_sf"/>
</dbReference>
<dbReference type="InterPro" id="IPR041033">
    <property type="entry name" value="SpaA_PFL_dom_1"/>
</dbReference>